<dbReference type="EMBL" id="BAABJQ010000002">
    <property type="protein sequence ID" value="GAA5179436.1"/>
    <property type="molecule type" value="Genomic_DNA"/>
</dbReference>
<feature type="transmembrane region" description="Helical" evidence="1">
    <location>
        <begin position="135"/>
        <end position="153"/>
    </location>
</feature>
<evidence type="ECO:0008006" key="4">
    <source>
        <dbReference type="Google" id="ProtNLM"/>
    </source>
</evidence>
<proteinExistence type="predicted"/>
<protein>
    <recommendedName>
        <fullName evidence="4">Transporter</fullName>
    </recommendedName>
</protein>
<feature type="transmembrane region" description="Helical" evidence="1">
    <location>
        <begin position="186"/>
        <end position="207"/>
    </location>
</feature>
<keyword evidence="1" id="KW-1133">Transmembrane helix</keyword>
<name>A0ABP9RM17_9ACTN</name>
<evidence type="ECO:0000313" key="3">
    <source>
        <dbReference type="Proteomes" id="UP001501570"/>
    </source>
</evidence>
<dbReference type="Proteomes" id="UP001501570">
    <property type="component" value="Unassembled WGS sequence"/>
</dbReference>
<evidence type="ECO:0000256" key="1">
    <source>
        <dbReference type="SAM" id="Phobius"/>
    </source>
</evidence>
<keyword evidence="1" id="KW-0472">Membrane</keyword>
<comment type="caution">
    <text evidence="2">The sequence shown here is derived from an EMBL/GenBank/DDBJ whole genome shotgun (WGS) entry which is preliminary data.</text>
</comment>
<feature type="transmembrane region" description="Helical" evidence="1">
    <location>
        <begin position="35"/>
        <end position="56"/>
    </location>
</feature>
<feature type="transmembrane region" description="Helical" evidence="1">
    <location>
        <begin position="68"/>
        <end position="88"/>
    </location>
</feature>
<sequence length="211" mass="22326">MGTDEAAPVSAAESLRLIETQRDAAVRSLSPDPRLIYWPWGLAWLVGFGLLFLRHGPHEQVRVNMPSGLPLAALFALMIIAFLVSGVAGARANRQITGDSSVRGLRYGLSWLAAFAGNAVICVHFSDLLPASEVGLLWAATSVGLVGVLYLAGSAAWQSRDLMALGIWLSISNIAGVLAGPGWHSLVISVAGGGGLLVAGFVVWLHWRRHA</sequence>
<gene>
    <name evidence="2" type="ORF">GCM10023322_09390</name>
</gene>
<keyword evidence="3" id="KW-1185">Reference proteome</keyword>
<keyword evidence="1" id="KW-0812">Transmembrane</keyword>
<feature type="transmembrane region" description="Helical" evidence="1">
    <location>
        <begin position="109"/>
        <end position="129"/>
    </location>
</feature>
<dbReference type="RefSeq" id="WP_345626408.1">
    <property type="nucleotide sequence ID" value="NZ_BAABJQ010000002.1"/>
</dbReference>
<organism evidence="2 3">
    <name type="scientific">Rugosimonospora acidiphila</name>
    <dbReference type="NCBI Taxonomy" id="556531"/>
    <lineage>
        <taxon>Bacteria</taxon>
        <taxon>Bacillati</taxon>
        <taxon>Actinomycetota</taxon>
        <taxon>Actinomycetes</taxon>
        <taxon>Micromonosporales</taxon>
        <taxon>Micromonosporaceae</taxon>
        <taxon>Rugosimonospora</taxon>
    </lineage>
</organism>
<accession>A0ABP9RM17</accession>
<feature type="transmembrane region" description="Helical" evidence="1">
    <location>
        <begin position="162"/>
        <end position="180"/>
    </location>
</feature>
<reference evidence="3" key="1">
    <citation type="journal article" date="2019" name="Int. J. Syst. Evol. Microbiol.">
        <title>The Global Catalogue of Microorganisms (GCM) 10K type strain sequencing project: providing services to taxonomists for standard genome sequencing and annotation.</title>
        <authorList>
            <consortium name="The Broad Institute Genomics Platform"/>
            <consortium name="The Broad Institute Genome Sequencing Center for Infectious Disease"/>
            <person name="Wu L."/>
            <person name="Ma J."/>
        </authorList>
    </citation>
    <scope>NUCLEOTIDE SEQUENCE [LARGE SCALE GENOMIC DNA]</scope>
    <source>
        <strain evidence="3">JCM 18304</strain>
    </source>
</reference>
<evidence type="ECO:0000313" key="2">
    <source>
        <dbReference type="EMBL" id="GAA5179436.1"/>
    </source>
</evidence>